<evidence type="ECO:0000313" key="3">
    <source>
        <dbReference type="Proteomes" id="UP000283530"/>
    </source>
</evidence>
<sequence>MPKSKRIAALDAFRGLTIVCRTKNIIKILEATEIISVRYFPLCQVSQCFPPPKNNSPSSTPLPMDIPKMKEDPVEFPIEIPISISPGEEEEEDPVVPPFLPEEFPMENLQITIAPGEEEEEVPDILLQMPPISLGFLDDQEDARITGPRAKSAQITEPRARMTWPYHRVRHMPQVPPSSSTDAPGAPSSSSDVSLGAPSSYSDVSLGGPSALDSPSSYAPGAPPALQMSPWVPLSLDAPSSYAPAPLMLHGQPHPRVWGQQSPAPPAVGQPHQPWMLPTAVGQPHRRVWGQQSPAPPAVGRPHPRVWGQQSQEVPSTHSNGICRYWERHETCPWLRDRGYCKLHVPGFHSITHFVEATVGRSSG</sequence>
<feature type="region of interest" description="Disordered" evidence="1">
    <location>
        <begin position="147"/>
        <end position="166"/>
    </location>
</feature>
<dbReference type="Proteomes" id="UP000283530">
    <property type="component" value="Unassembled WGS sequence"/>
</dbReference>
<feature type="region of interest" description="Disordered" evidence="1">
    <location>
        <begin position="171"/>
        <end position="221"/>
    </location>
</feature>
<protein>
    <submittedName>
        <fullName evidence="2">Uncharacterized protein</fullName>
    </submittedName>
</protein>
<name>A0A3S3QX18_9MAGN</name>
<evidence type="ECO:0000313" key="2">
    <source>
        <dbReference type="EMBL" id="RWR91938.1"/>
    </source>
</evidence>
<feature type="region of interest" description="Disordered" evidence="1">
    <location>
        <begin position="292"/>
        <end position="314"/>
    </location>
</feature>
<dbReference type="EMBL" id="QPKB01000009">
    <property type="protein sequence ID" value="RWR91938.1"/>
    <property type="molecule type" value="Genomic_DNA"/>
</dbReference>
<evidence type="ECO:0000256" key="1">
    <source>
        <dbReference type="SAM" id="MobiDB-lite"/>
    </source>
</evidence>
<proteinExistence type="predicted"/>
<dbReference type="AlphaFoldDB" id="A0A3S3QX18"/>
<accession>A0A3S3QX18</accession>
<comment type="caution">
    <text evidence="2">The sequence shown here is derived from an EMBL/GenBank/DDBJ whole genome shotgun (WGS) entry which is preliminary data.</text>
</comment>
<keyword evidence="3" id="KW-1185">Reference proteome</keyword>
<reference evidence="2 3" key="1">
    <citation type="journal article" date="2019" name="Nat. Plants">
        <title>Stout camphor tree genome fills gaps in understanding of flowering plant genome evolution.</title>
        <authorList>
            <person name="Chaw S.M."/>
            <person name="Liu Y.C."/>
            <person name="Wu Y.W."/>
            <person name="Wang H.Y."/>
            <person name="Lin C.I."/>
            <person name="Wu C.S."/>
            <person name="Ke H.M."/>
            <person name="Chang L.Y."/>
            <person name="Hsu C.Y."/>
            <person name="Yang H.T."/>
            <person name="Sudianto E."/>
            <person name="Hsu M.H."/>
            <person name="Wu K.P."/>
            <person name="Wang L.N."/>
            <person name="Leebens-Mack J.H."/>
            <person name="Tsai I.J."/>
        </authorList>
    </citation>
    <scope>NUCLEOTIDE SEQUENCE [LARGE SCALE GENOMIC DNA]</scope>
    <source>
        <strain evidence="3">cv. Chaw 1501</strain>
        <tissue evidence="2">Young leaves</tissue>
    </source>
</reference>
<feature type="region of interest" description="Disordered" evidence="1">
    <location>
        <begin position="253"/>
        <end position="273"/>
    </location>
</feature>
<organism evidence="2 3">
    <name type="scientific">Cinnamomum micranthum f. kanehirae</name>
    <dbReference type="NCBI Taxonomy" id="337451"/>
    <lineage>
        <taxon>Eukaryota</taxon>
        <taxon>Viridiplantae</taxon>
        <taxon>Streptophyta</taxon>
        <taxon>Embryophyta</taxon>
        <taxon>Tracheophyta</taxon>
        <taxon>Spermatophyta</taxon>
        <taxon>Magnoliopsida</taxon>
        <taxon>Magnoliidae</taxon>
        <taxon>Laurales</taxon>
        <taxon>Lauraceae</taxon>
        <taxon>Cinnamomum</taxon>
    </lineage>
</organism>
<gene>
    <name evidence="2" type="ORF">CKAN_02112200</name>
</gene>
<feature type="compositionally biased region" description="Polar residues" evidence="1">
    <location>
        <begin position="177"/>
        <end position="203"/>
    </location>
</feature>